<keyword evidence="4" id="KW-1185">Reference proteome</keyword>
<sequence>MLLLLIVFFVFSTCTVLLEYYAVQYYYRLREARQRKRNDDHCKSLSNETPAKSSVAPALMETPTGSEGGDEIPRAIICPSSRHVSVSAAPRRITSETNEDVVSSQTIRKKETLPLPDGSVQTIIHIRNRSVLNDGSVKETVTVKVLEEDGSVETEMEQTTSNVYHPAEESRRIDEEFEGQAPENSWNTPKKTLHSSPYKKFVPEGLLQPLLSPKNKRQLTPNCKQLMPYYTISEDPQILLAKNKFSEPKVAMDRENAVVACKQSVHFFEHDKESWKEINTVSMPHVYCTMSVAISGNTAVVGVPKDSSGVDKVTTGVVYIFEKQNGQWKEVSKFLPPSNENDNYRGANVGYAVDIDEDTIVIGAPSKDSITRNGSVFVLKRCQIEYLTDGWVQHSQLKMNPLASHGKAGKDYFGSIVSIRKGVIAVSDGGETVAVFQYKPDVNSYIPKKGSLIDDANKGKSCASLALTSDGGILVGCESRAADSGALFYHVNHPGPSAGQYILHQSLGKDDEDNLKNKNQRCQVSVNGSSESQIMIMGMTAESNRAHSKVKIYKRSNECWNQVAAVESNSDYGTIFGSSLAISKNQIMIASSNNVYAYNLEI</sequence>
<dbReference type="Gene3D" id="2.130.10.130">
    <property type="entry name" value="Integrin alpha, N-terminal"/>
    <property type="match status" value="1"/>
</dbReference>
<dbReference type="InterPro" id="IPR013517">
    <property type="entry name" value="FG-GAP"/>
</dbReference>
<gene>
    <name evidence="3" type="ORF">ACHAWO_000628</name>
</gene>
<keyword evidence="1" id="KW-0732">Signal</keyword>
<comment type="caution">
    <text evidence="3">The sequence shown here is derived from an EMBL/GenBank/DDBJ whole genome shotgun (WGS) entry which is preliminary data.</text>
</comment>
<dbReference type="AlphaFoldDB" id="A0ABD3QH45"/>
<dbReference type="Proteomes" id="UP001530400">
    <property type="component" value="Unassembled WGS sequence"/>
</dbReference>
<evidence type="ECO:0000313" key="4">
    <source>
        <dbReference type="Proteomes" id="UP001530400"/>
    </source>
</evidence>
<evidence type="ECO:0000256" key="2">
    <source>
        <dbReference type="SAM" id="MobiDB-lite"/>
    </source>
</evidence>
<reference evidence="3 4" key="1">
    <citation type="submission" date="2024-10" db="EMBL/GenBank/DDBJ databases">
        <title>Updated reference genomes for cyclostephanoid diatoms.</title>
        <authorList>
            <person name="Roberts W.R."/>
            <person name="Alverson A.J."/>
        </authorList>
    </citation>
    <scope>NUCLEOTIDE SEQUENCE [LARGE SCALE GENOMIC DNA]</scope>
    <source>
        <strain evidence="3 4">AJA010-31</strain>
    </source>
</reference>
<protein>
    <submittedName>
        <fullName evidence="3">Uncharacterized protein</fullName>
    </submittedName>
</protein>
<dbReference type="EMBL" id="JALLPJ020000189">
    <property type="protein sequence ID" value="KAL3799382.1"/>
    <property type="molecule type" value="Genomic_DNA"/>
</dbReference>
<accession>A0ABD3QH45</accession>
<organism evidence="3 4">
    <name type="scientific">Cyclotella atomus</name>
    <dbReference type="NCBI Taxonomy" id="382360"/>
    <lineage>
        <taxon>Eukaryota</taxon>
        <taxon>Sar</taxon>
        <taxon>Stramenopiles</taxon>
        <taxon>Ochrophyta</taxon>
        <taxon>Bacillariophyta</taxon>
        <taxon>Coscinodiscophyceae</taxon>
        <taxon>Thalassiosirophycidae</taxon>
        <taxon>Stephanodiscales</taxon>
        <taxon>Stephanodiscaceae</taxon>
        <taxon>Cyclotella</taxon>
    </lineage>
</organism>
<dbReference type="Pfam" id="PF14312">
    <property type="entry name" value="FG-GAP_2"/>
    <property type="match status" value="1"/>
</dbReference>
<evidence type="ECO:0000256" key="1">
    <source>
        <dbReference type="ARBA" id="ARBA00022729"/>
    </source>
</evidence>
<dbReference type="InterPro" id="IPR011043">
    <property type="entry name" value="Gal_Oxase/kelch_b-propeller"/>
</dbReference>
<dbReference type="InterPro" id="IPR028994">
    <property type="entry name" value="Integrin_alpha_N"/>
</dbReference>
<feature type="region of interest" description="Disordered" evidence="2">
    <location>
        <begin position="37"/>
        <end position="71"/>
    </location>
</feature>
<evidence type="ECO:0000313" key="3">
    <source>
        <dbReference type="EMBL" id="KAL3799382.1"/>
    </source>
</evidence>
<dbReference type="SUPFAM" id="SSF50965">
    <property type="entry name" value="Galactose oxidase, central domain"/>
    <property type="match status" value="1"/>
</dbReference>
<dbReference type="PANTHER" id="PTHR36220">
    <property type="entry name" value="UNNAMED PRODUCT"/>
    <property type="match status" value="1"/>
</dbReference>
<name>A0ABD3QH45_9STRA</name>
<dbReference type="PANTHER" id="PTHR36220:SF1">
    <property type="entry name" value="GAMMA TUBULIN COMPLEX COMPONENT C-TERMINAL DOMAIN-CONTAINING PROTEIN"/>
    <property type="match status" value="1"/>
</dbReference>
<proteinExistence type="predicted"/>